<dbReference type="PIRSF" id="PIRSF000332">
    <property type="entry name" value="FMO"/>
    <property type="match status" value="1"/>
</dbReference>
<organism evidence="6">
    <name type="scientific">Absidia glauca</name>
    <name type="common">Pin mould</name>
    <dbReference type="NCBI Taxonomy" id="4829"/>
    <lineage>
        <taxon>Eukaryota</taxon>
        <taxon>Fungi</taxon>
        <taxon>Fungi incertae sedis</taxon>
        <taxon>Mucoromycota</taxon>
        <taxon>Mucoromycotina</taxon>
        <taxon>Mucoromycetes</taxon>
        <taxon>Mucorales</taxon>
        <taxon>Cunninghamellaceae</taxon>
        <taxon>Absidia</taxon>
    </lineage>
</organism>
<evidence type="ECO:0000256" key="3">
    <source>
        <dbReference type="ARBA" id="ARBA00022827"/>
    </source>
</evidence>
<dbReference type="Pfam" id="PF13450">
    <property type="entry name" value="NAD_binding_8"/>
    <property type="match status" value="1"/>
</dbReference>
<keyword evidence="4" id="KW-0521">NADP</keyword>
<evidence type="ECO:0000256" key="4">
    <source>
        <dbReference type="ARBA" id="ARBA00022857"/>
    </source>
</evidence>
<dbReference type="InParanoid" id="A0A163IUX5"/>
<dbReference type="PANTHER" id="PTHR23023">
    <property type="entry name" value="DIMETHYLANILINE MONOOXYGENASE"/>
    <property type="match status" value="1"/>
</dbReference>
<protein>
    <recommendedName>
        <fullName evidence="8">FAD/NAD(P)-binding domain-containing protein</fullName>
    </recommendedName>
</protein>
<evidence type="ECO:0008006" key="8">
    <source>
        <dbReference type="Google" id="ProtNLM"/>
    </source>
</evidence>
<name>A0A163IUX5_ABSGL</name>
<gene>
    <name evidence="6" type="primary">ABSGL_00882.1 scaffold 958</name>
</gene>
<keyword evidence="5" id="KW-0560">Oxidoreductase</keyword>
<dbReference type="OrthoDB" id="66881at2759"/>
<dbReference type="GO" id="GO:0050660">
    <property type="term" value="F:flavin adenine dinucleotide binding"/>
    <property type="evidence" value="ECO:0007669"/>
    <property type="project" value="InterPro"/>
</dbReference>
<dbReference type="OMA" id="CFEKQSD"/>
<dbReference type="AlphaFoldDB" id="A0A163IUX5"/>
<dbReference type="GO" id="GO:0004499">
    <property type="term" value="F:N,N-dimethylaniline monooxygenase activity"/>
    <property type="evidence" value="ECO:0007669"/>
    <property type="project" value="InterPro"/>
</dbReference>
<dbReference type="Pfam" id="PF00743">
    <property type="entry name" value="FMO-like"/>
    <property type="match status" value="1"/>
</dbReference>
<evidence type="ECO:0000256" key="1">
    <source>
        <dbReference type="ARBA" id="ARBA00009183"/>
    </source>
</evidence>
<dbReference type="InterPro" id="IPR050346">
    <property type="entry name" value="FMO-like"/>
</dbReference>
<accession>A0A163IUX5</accession>
<comment type="similarity">
    <text evidence="1">Belongs to the FMO family.</text>
</comment>
<reference evidence="6" key="1">
    <citation type="submission" date="2016-04" db="EMBL/GenBank/DDBJ databases">
        <authorList>
            <person name="Evans L.H."/>
            <person name="Alamgir A."/>
            <person name="Owens N."/>
            <person name="Weber N.D."/>
            <person name="Virtaneva K."/>
            <person name="Barbian K."/>
            <person name="Babar A."/>
            <person name="Rosenke K."/>
        </authorList>
    </citation>
    <scope>NUCLEOTIDE SEQUENCE [LARGE SCALE GENOMIC DNA]</scope>
    <source>
        <strain evidence="6">CBS 101.48</strain>
    </source>
</reference>
<dbReference type="GO" id="GO:0050661">
    <property type="term" value="F:NADP binding"/>
    <property type="evidence" value="ECO:0007669"/>
    <property type="project" value="InterPro"/>
</dbReference>
<evidence type="ECO:0000313" key="7">
    <source>
        <dbReference type="Proteomes" id="UP000078561"/>
    </source>
</evidence>
<evidence type="ECO:0000256" key="5">
    <source>
        <dbReference type="ARBA" id="ARBA00023002"/>
    </source>
</evidence>
<sequence length="535" mass="60196">MPVEELVNSAQTFWKPDHLVETKIYPSHHSLKHAVKKVAVIGAGPAGLPTAKVLRDEGLDVVIYERSPASGGTWIYNSAPPMGPAYPATVPSQLVEPSLPPTNQPLPYEKIDAYDEQQLLRHAPPTPCYRSLRNNVATPLLKYKDLDWPAETPWFTTHDKILDYLQDYSNTFGLDDITEFDTSLEKLTELPDQAGWKVLTKKAVLTTIRDDNGDERKVIKTSWKEVDFDAVVLSTGHYHAPHVPDIPGLAEWKQRYPDTIIHSKQYRVPDGYEGKTVLLIGDGTSALDISRDIGDRCNIIYQSVRESTHGFDEKYRAFREEVKTWLPPNVQRVAALDTIDFGTTPSTATIKLKDGTSLTGVDAIVICTGYLFNYHFLQHLHADTNSTNTDHVLVKQDGSQLFNLHKDIFYIPNPTLSFVGVPFHIATFSFFEFQAYAVARVYSQSAFLPSVDAMRAEWADRLKQKGGGREFHALGAELEQAYIQDIVSWVNTDGGRLGKPTLEGHSQDWFDVKDKAFAALRLEFKQRLQIVDQEP</sequence>
<keyword evidence="3" id="KW-0274">FAD</keyword>
<dbReference type="InterPro" id="IPR000960">
    <property type="entry name" value="Flavin_mOase"/>
</dbReference>
<proteinExistence type="inferred from homology"/>
<evidence type="ECO:0000256" key="2">
    <source>
        <dbReference type="ARBA" id="ARBA00022630"/>
    </source>
</evidence>
<keyword evidence="2" id="KW-0285">Flavoprotein</keyword>
<dbReference type="InterPro" id="IPR036188">
    <property type="entry name" value="FAD/NAD-bd_sf"/>
</dbReference>
<dbReference type="PRINTS" id="PR00419">
    <property type="entry name" value="ADXRDTASE"/>
</dbReference>
<dbReference type="Gene3D" id="3.50.50.60">
    <property type="entry name" value="FAD/NAD(P)-binding domain"/>
    <property type="match status" value="2"/>
</dbReference>
<keyword evidence="7" id="KW-1185">Reference proteome</keyword>
<dbReference type="InterPro" id="IPR020946">
    <property type="entry name" value="Flavin_mOase-like"/>
</dbReference>
<dbReference type="STRING" id="4829.A0A163IUX5"/>
<dbReference type="EMBL" id="LT550334">
    <property type="protein sequence ID" value="SAL95553.1"/>
    <property type="molecule type" value="Genomic_DNA"/>
</dbReference>
<evidence type="ECO:0000313" key="6">
    <source>
        <dbReference type="EMBL" id="SAL95553.1"/>
    </source>
</evidence>
<dbReference type="SUPFAM" id="SSF51905">
    <property type="entry name" value="FAD/NAD(P)-binding domain"/>
    <property type="match status" value="2"/>
</dbReference>
<dbReference type="Proteomes" id="UP000078561">
    <property type="component" value="Unassembled WGS sequence"/>
</dbReference>